<dbReference type="EMBL" id="PDEP01000002">
    <property type="protein sequence ID" value="PEN08727.1"/>
    <property type="molecule type" value="Genomic_DNA"/>
</dbReference>
<evidence type="ECO:0000256" key="5">
    <source>
        <dbReference type="PIRNR" id="PIRNR026534"/>
    </source>
</evidence>
<comment type="similarity">
    <text evidence="2 5">Belongs to the glycosyl hydrolase 43 family.</text>
</comment>
<dbReference type="Gene3D" id="2.115.10.20">
    <property type="entry name" value="Glycosyl hydrolase domain, family 43"/>
    <property type="match status" value="1"/>
</dbReference>
<feature type="binding site" evidence="7">
    <location>
        <begin position="138"/>
        <end position="141"/>
    </location>
    <ligand>
        <name>substrate</name>
    </ligand>
</feature>
<dbReference type="OrthoDB" id="9801455at2"/>
<keyword evidence="4 5" id="KW-0326">Glycosidase</keyword>
<sequence length="347" mass="39193">MAGPLVASVAAQPTETPIHDPVMAQDGDRYYLFGTGEGIAVWSASELDGEWTQEPSIFDEAPEWTSQVVPNFDNVIWAPDVRQHQGRYYVYYSVSQFGRNSSAIGVVTTPTLDSDDPNHEWTDHGIVIQSVPERDRWNAIDANLAFDDDGSPWLAFGSHWLGIKMVRLDSTLTELATPQEWRHVAERHRYWKVHPRDAGDSANPELNYDSLYTEQIVELNRDSESGAIEAPFVFQHGDYYYLFVSWDRCCRGVESTYKVVVGRSQSITGPYVDKEGEALRHGGGSLVVHGLEDHNRWAAHGHNSAYTFDGTDYLVFHAYDAQDDGTAKLMIEEIEWRDGWPVVSFTE</sequence>
<feature type="binding site" evidence="7">
    <location>
        <begin position="158"/>
        <end position="160"/>
    </location>
    <ligand>
        <name>substrate</name>
    </ligand>
</feature>
<evidence type="ECO:0000256" key="8">
    <source>
        <dbReference type="PIRSR" id="PIRSR026534-3"/>
    </source>
</evidence>
<evidence type="ECO:0000256" key="2">
    <source>
        <dbReference type="ARBA" id="ARBA00009865"/>
    </source>
</evidence>
<feature type="site" description="Important for catalytic activity, responsible for pKa modulation of the active site Glu and correct orientation of both the proton donor and substrate" evidence="8">
    <location>
        <position position="141"/>
    </location>
</feature>
<dbReference type="SUPFAM" id="SSF75005">
    <property type="entry name" value="Arabinanase/levansucrase/invertase"/>
    <property type="match status" value="1"/>
</dbReference>
<gene>
    <name evidence="9" type="ORF">CRI93_02925</name>
</gene>
<dbReference type="RefSeq" id="WP_098061122.1">
    <property type="nucleotide sequence ID" value="NZ_PDEP01000002.1"/>
</dbReference>
<dbReference type="Pfam" id="PF04616">
    <property type="entry name" value="Glyco_hydro_43"/>
    <property type="match status" value="1"/>
</dbReference>
<feature type="binding site" evidence="7">
    <location>
        <position position="98"/>
    </location>
    <ligand>
        <name>substrate</name>
    </ligand>
</feature>
<feature type="site" description="Important for substrate recognition" evidence="8">
    <location>
        <position position="302"/>
    </location>
</feature>
<dbReference type="InterPro" id="IPR050727">
    <property type="entry name" value="GH43_arabinanases"/>
</dbReference>
<comment type="pathway">
    <text evidence="1 5">Glycan metabolism; L-arabinan degradation.</text>
</comment>
<evidence type="ECO:0000256" key="6">
    <source>
        <dbReference type="PIRSR" id="PIRSR026534-1"/>
    </source>
</evidence>
<accession>A0A2H3NVJ6</accession>
<dbReference type="CDD" id="cd18830">
    <property type="entry name" value="GH43_CjArb43A-like"/>
    <property type="match status" value="1"/>
</dbReference>
<feature type="active site" description="Proton donor" evidence="6">
    <location>
        <position position="229"/>
    </location>
</feature>
<dbReference type="AlphaFoldDB" id="A0A2H3NVJ6"/>
<comment type="caution">
    <text evidence="9">The sequence shown here is derived from an EMBL/GenBank/DDBJ whole genome shotgun (WGS) entry which is preliminary data.</text>
</comment>
<evidence type="ECO:0000256" key="3">
    <source>
        <dbReference type="ARBA" id="ARBA00022801"/>
    </source>
</evidence>
<dbReference type="PANTHER" id="PTHR43301">
    <property type="entry name" value="ARABINAN ENDO-1,5-ALPHA-L-ARABINOSIDASE"/>
    <property type="match status" value="1"/>
</dbReference>
<dbReference type="InterPro" id="IPR006710">
    <property type="entry name" value="Glyco_hydro_43"/>
</dbReference>
<keyword evidence="10" id="KW-1185">Reference proteome</keyword>
<evidence type="ECO:0000313" key="10">
    <source>
        <dbReference type="Proteomes" id="UP000221024"/>
    </source>
</evidence>
<dbReference type="InterPro" id="IPR016840">
    <property type="entry name" value="Glyco_hydro_43_endo_a_Ara-ase"/>
</dbReference>
<dbReference type="Proteomes" id="UP000221024">
    <property type="component" value="Unassembled WGS sequence"/>
</dbReference>
<dbReference type="PIRSF" id="PIRSF026534">
    <property type="entry name" value="Endo_alpha-L-arabinosidase"/>
    <property type="match status" value="1"/>
</dbReference>
<feature type="active site" description="Proton acceptor" evidence="6">
    <location>
        <position position="20"/>
    </location>
</feature>
<dbReference type="InterPro" id="IPR023296">
    <property type="entry name" value="Glyco_hydro_beta-prop_sf"/>
</dbReference>
<dbReference type="UniPathway" id="UPA00667"/>
<proteinExistence type="inferred from homology"/>
<reference evidence="9 10" key="1">
    <citation type="submission" date="2017-10" db="EMBL/GenBank/DDBJ databases">
        <title>Draft genome of Longimonas halophila.</title>
        <authorList>
            <person name="Goh K.M."/>
            <person name="Shamsir M.S."/>
            <person name="Lim S.W."/>
        </authorList>
    </citation>
    <scope>NUCLEOTIDE SEQUENCE [LARGE SCALE GENOMIC DNA]</scope>
    <source>
        <strain evidence="9 10">KCTC 42399</strain>
    </source>
</reference>
<protein>
    <submittedName>
        <fullName evidence="9">Arabinan endo-1,5-alpha-L-arabinosidase</fullName>
    </submittedName>
</protein>
<name>A0A2H3NVJ6_9BACT</name>
<evidence type="ECO:0000256" key="1">
    <source>
        <dbReference type="ARBA" id="ARBA00004834"/>
    </source>
</evidence>
<organism evidence="9 10">
    <name type="scientific">Longimonas halophila</name>
    <dbReference type="NCBI Taxonomy" id="1469170"/>
    <lineage>
        <taxon>Bacteria</taxon>
        <taxon>Pseudomonadati</taxon>
        <taxon>Rhodothermota</taxon>
        <taxon>Rhodothermia</taxon>
        <taxon>Rhodothermales</taxon>
        <taxon>Salisaetaceae</taxon>
        <taxon>Longimonas</taxon>
    </lineage>
</organism>
<keyword evidence="3 5" id="KW-0378">Hydrolase</keyword>
<evidence type="ECO:0000313" key="9">
    <source>
        <dbReference type="EMBL" id="PEN08727.1"/>
    </source>
</evidence>
<dbReference type="PANTHER" id="PTHR43301:SF3">
    <property type="entry name" value="ARABINAN ENDO-1,5-ALPHA-L-ARABINOSIDASE A-RELATED"/>
    <property type="match status" value="1"/>
</dbReference>
<evidence type="ECO:0000256" key="4">
    <source>
        <dbReference type="ARBA" id="ARBA00023295"/>
    </source>
</evidence>
<evidence type="ECO:0000256" key="7">
    <source>
        <dbReference type="PIRSR" id="PIRSR026534-2"/>
    </source>
</evidence>
<feature type="binding site" evidence="7">
    <location>
        <position position="20"/>
    </location>
    <ligand>
        <name>substrate</name>
    </ligand>
</feature>
<dbReference type="GO" id="GO:0031222">
    <property type="term" value="P:arabinan catabolic process"/>
    <property type="evidence" value="ECO:0007669"/>
    <property type="project" value="UniProtKB-UniPathway"/>
</dbReference>
<dbReference type="GO" id="GO:0046558">
    <property type="term" value="F:arabinan endo-1,5-alpha-L-arabinosidase activity"/>
    <property type="evidence" value="ECO:0007669"/>
    <property type="project" value="InterPro"/>
</dbReference>